<protein>
    <submittedName>
        <fullName evidence="2">Chromosome 1 open reading frame 115</fullName>
    </submittedName>
</protein>
<proteinExistence type="predicted"/>
<feature type="compositionally biased region" description="Basic residues" evidence="1">
    <location>
        <begin position="7"/>
        <end position="17"/>
    </location>
</feature>
<organism evidence="2 3">
    <name type="scientific">Leptobrachium leishanense</name>
    <name type="common">Leishan spiny toad</name>
    <dbReference type="NCBI Taxonomy" id="445787"/>
    <lineage>
        <taxon>Eukaryota</taxon>
        <taxon>Metazoa</taxon>
        <taxon>Chordata</taxon>
        <taxon>Craniata</taxon>
        <taxon>Vertebrata</taxon>
        <taxon>Euteleostomi</taxon>
        <taxon>Amphibia</taxon>
        <taxon>Batrachia</taxon>
        <taxon>Anura</taxon>
        <taxon>Pelobatoidea</taxon>
        <taxon>Megophryidae</taxon>
        <taxon>Leptobrachium</taxon>
    </lineage>
</organism>
<gene>
    <name evidence="2" type="primary">C1orf115</name>
</gene>
<dbReference type="PANTHER" id="PTHR14680:SF1">
    <property type="entry name" value="REQUIRED FOR DRUG-INDUCED DEATH PROTEIN 1"/>
    <property type="match status" value="1"/>
</dbReference>
<feature type="compositionally biased region" description="Basic residues" evidence="1">
    <location>
        <begin position="84"/>
        <end position="94"/>
    </location>
</feature>
<dbReference type="Ensembl" id="ENSLLET00000022440.1">
    <property type="protein sequence ID" value="ENSLLEP00000021606.1"/>
    <property type="gene ID" value="ENSLLEG00000013693.1"/>
</dbReference>
<dbReference type="InterPro" id="IPR031667">
    <property type="entry name" value="RDD1"/>
</dbReference>
<dbReference type="AlphaFoldDB" id="A0A8C5MYH4"/>
<name>A0A8C5MYH4_9ANUR</name>
<evidence type="ECO:0000313" key="3">
    <source>
        <dbReference type="Proteomes" id="UP000694569"/>
    </source>
</evidence>
<dbReference type="Proteomes" id="UP000694569">
    <property type="component" value="Unplaced"/>
</dbReference>
<dbReference type="Pfam" id="PF15828">
    <property type="entry name" value="RDD1"/>
    <property type="match status" value="1"/>
</dbReference>
<evidence type="ECO:0000313" key="2">
    <source>
        <dbReference type="Ensembl" id="ENSLLEP00000021606.1"/>
    </source>
</evidence>
<sequence length="135" mass="15339">MAGGSKLKSKWKRKYRKVQPEDDPATPLQENDEESSPEQDKTGKAPRGKRGRTRKKVHLRPLPDRYDPLEEGAPETESREDKKYRRKQKAKKYAKNVGKAVRTGCRYLLIGMQSLASAYMAPFNVSSVVVSSMAR</sequence>
<feature type="region of interest" description="Disordered" evidence="1">
    <location>
        <begin position="1"/>
        <end position="96"/>
    </location>
</feature>
<keyword evidence="3" id="KW-1185">Reference proteome</keyword>
<accession>A0A8C5MYH4</accession>
<dbReference type="GeneTree" id="ENSGT00390000004585"/>
<feature type="compositionally biased region" description="Basic residues" evidence="1">
    <location>
        <begin position="44"/>
        <end position="59"/>
    </location>
</feature>
<evidence type="ECO:0000256" key="1">
    <source>
        <dbReference type="SAM" id="MobiDB-lite"/>
    </source>
</evidence>
<dbReference type="PANTHER" id="PTHR14680">
    <property type="entry name" value="SI:DKEY-126G1.9-RELATED"/>
    <property type="match status" value="1"/>
</dbReference>
<dbReference type="OrthoDB" id="8904409at2759"/>
<reference evidence="2" key="2">
    <citation type="submission" date="2025-09" db="UniProtKB">
        <authorList>
            <consortium name="Ensembl"/>
        </authorList>
    </citation>
    <scope>IDENTIFICATION</scope>
</reference>
<reference evidence="2" key="1">
    <citation type="submission" date="2025-08" db="UniProtKB">
        <authorList>
            <consortium name="Ensembl"/>
        </authorList>
    </citation>
    <scope>IDENTIFICATION</scope>
</reference>